<dbReference type="AlphaFoldDB" id="A0AAD5KET7"/>
<feature type="binding site" evidence="8">
    <location>
        <position position="355"/>
    </location>
    <ligand>
        <name>Zn(2+)</name>
        <dbReference type="ChEBI" id="CHEBI:29105"/>
        <note>catalytic</note>
    </ligand>
</feature>
<dbReference type="InterPro" id="IPR001590">
    <property type="entry name" value="Peptidase_M12B"/>
</dbReference>
<evidence type="ECO:0000256" key="8">
    <source>
        <dbReference type="PROSITE-ProRule" id="PRU00276"/>
    </source>
</evidence>
<dbReference type="Pfam" id="PF17771">
    <property type="entry name" value="ADAMTS_CR_2"/>
    <property type="match status" value="1"/>
</dbReference>
<feature type="domain" description="Peptidase M12B" evidence="10">
    <location>
        <begin position="177"/>
        <end position="412"/>
    </location>
</feature>
<feature type="active site" evidence="8">
    <location>
        <position position="352"/>
    </location>
</feature>
<evidence type="ECO:0000256" key="5">
    <source>
        <dbReference type="ARBA" id="ARBA00023049"/>
    </source>
</evidence>
<comment type="caution">
    <text evidence="11">The sequence shown here is derived from an EMBL/GenBank/DDBJ whole genome shotgun (WGS) entry which is preliminary data.</text>
</comment>
<feature type="signal peptide" evidence="9">
    <location>
        <begin position="1"/>
        <end position="21"/>
    </location>
</feature>
<keyword evidence="7" id="KW-0325">Glycoprotein</keyword>
<feature type="chain" id="PRO_5042189102" description="Peptidase M12B domain-containing protein" evidence="9">
    <location>
        <begin position="22"/>
        <end position="887"/>
    </location>
</feature>
<dbReference type="Pfam" id="PF01421">
    <property type="entry name" value="Reprolysin"/>
    <property type="match status" value="1"/>
</dbReference>
<evidence type="ECO:0000256" key="6">
    <source>
        <dbReference type="ARBA" id="ARBA00023157"/>
    </source>
</evidence>
<dbReference type="InterPro" id="IPR050439">
    <property type="entry name" value="ADAMTS_ADAMTS-like"/>
</dbReference>
<keyword evidence="12" id="KW-1185">Reference proteome</keyword>
<dbReference type="PANTHER" id="PTHR13723">
    <property type="entry name" value="ADAMTS A DISINTEGRIN AND METALLOPROTEASE WITH THROMBOSPONDIN MOTIFS PROTEASE"/>
    <property type="match status" value="1"/>
</dbReference>
<dbReference type="EMBL" id="WJBH02000159">
    <property type="protein sequence ID" value="KAI9550314.1"/>
    <property type="molecule type" value="Genomic_DNA"/>
</dbReference>
<dbReference type="Gene3D" id="3.40.1620.60">
    <property type="match status" value="1"/>
</dbReference>
<keyword evidence="2 8" id="KW-0479">Metal-binding</keyword>
<dbReference type="SUPFAM" id="SSF55486">
    <property type="entry name" value="Metalloproteases ('zincins'), catalytic domain"/>
    <property type="match status" value="1"/>
</dbReference>
<dbReference type="Gene3D" id="3.40.390.10">
    <property type="entry name" value="Collagenase (Catalytic Domain)"/>
    <property type="match status" value="1"/>
</dbReference>
<organism evidence="11 12">
    <name type="scientific">Daphnia sinensis</name>
    <dbReference type="NCBI Taxonomy" id="1820382"/>
    <lineage>
        <taxon>Eukaryota</taxon>
        <taxon>Metazoa</taxon>
        <taxon>Ecdysozoa</taxon>
        <taxon>Arthropoda</taxon>
        <taxon>Crustacea</taxon>
        <taxon>Branchiopoda</taxon>
        <taxon>Diplostraca</taxon>
        <taxon>Cladocera</taxon>
        <taxon>Anomopoda</taxon>
        <taxon>Daphniidae</taxon>
        <taxon>Daphnia</taxon>
        <taxon>Daphnia similis group</taxon>
    </lineage>
</organism>
<keyword evidence="9" id="KW-0732">Signal</keyword>
<name>A0AAD5KET7_9CRUS</name>
<evidence type="ECO:0000256" key="3">
    <source>
        <dbReference type="ARBA" id="ARBA00022801"/>
    </source>
</evidence>
<keyword evidence="4 8" id="KW-0862">Zinc</keyword>
<dbReference type="InterPro" id="IPR024079">
    <property type="entry name" value="MetalloPept_cat_dom_sf"/>
</dbReference>
<dbReference type="Proteomes" id="UP000820818">
    <property type="component" value="Unassembled WGS sequence"/>
</dbReference>
<dbReference type="GO" id="GO:0046872">
    <property type="term" value="F:metal ion binding"/>
    <property type="evidence" value="ECO:0007669"/>
    <property type="project" value="UniProtKB-KW"/>
</dbReference>
<reference evidence="11" key="1">
    <citation type="submission" date="2022-05" db="EMBL/GenBank/DDBJ databases">
        <title>A multi-omics perspective on studying reproductive biology in Daphnia sinensis.</title>
        <authorList>
            <person name="Jia J."/>
        </authorList>
    </citation>
    <scope>NUCLEOTIDE SEQUENCE</scope>
    <source>
        <strain evidence="11">WSL</strain>
    </source>
</reference>
<accession>A0AAD5KET7</accession>
<evidence type="ECO:0000256" key="9">
    <source>
        <dbReference type="SAM" id="SignalP"/>
    </source>
</evidence>
<dbReference type="InterPro" id="IPR041645">
    <property type="entry name" value="ADAMTS_CR_2"/>
</dbReference>
<sequence length="887" mass="98734">MSTSLVLAGLVLFAIVEISSGTSDYFSVFSDFRVSGEEVVIVRTTTPELGLQFLQSPREPRLQFQAFNLSYDLTLQPVTAGSLISPYFTVIRRERNTTQTIPIHSVAKCFYRGQRAAFDLCRSMRGIVILSPTEFLSVEPLRLLRRSLDAENRHLIRRMSRNSESRPCGRTENKSSVITETAVFLDAFLYNHMARENFPDETEQEMTHFVLAMINAVHLLYQDDSLGHQIDFQVQRLEMWTRQSLDLLPVLASSSGSKTAIPGKQGIYDIDRYLNRFCHWQSRENPGDDHNPDHWDDALLLTGLDLFAIGRDGFTTHQVVGLAPIGGMCTATSSCTINEGRHFESVYVVAHEIGHSLGMKHDGREAGNDCDSGSFLMSPTLGSGKTQWSPCSKHYLDAFLNTRQAGCLRDRIWSRKSTNPQRPLSEICRDLRCTKVPPRLVRQSGTSLLSYGSHPALEGTACGEGMWCRRSRCSSRTRMQNYNADPTSHANSEYSSWSVVTPCASGCLYGANSLSSGSMAISTHIQNCKYNSPCDNVSVRYRTCDGSQLCFNVTRTTIQQYSDDVCYQAAQQNSSILPKGIQQLSVDAYRSCQVWCYLRSGGMTSSSGWIYPDGTQCQTGSNAQYSRNVNRIKVATLCLSGRCQEFSCDNSLVHQLHADVCRTEEPAESNIVYDYSFPQGKPMAFKYSGNAYYPARISLPETPKHFASQSMYPPAPIAAYPSQTAMFATANEASLFPPSFSNNSRMESDWSPWKTISSCRSGCLLSSKGLRLVQRICESGTCDSGSSSSVQLCIPTEQECPEYQPITSFADQVCRQQHWSDLHRGTQLTERLKDACVVHCRNPRSGELTAAVGETGWFPSGTLCNLLKPAYCLSGRCVEFDEDGIPK</sequence>
<keyword evidence="1" id="KW-0645">Protease</keyword>
<proteinExistence type="predicted"/>
<keyword evidence="5" id="KW-0482">Metalloprotease</keyword>
<evidence type="ECO:0000256" key="2">
    <source>
        <dbReference type="ARBA" id="ARBA00022723"/>
    </source>
</evidence>
<evidence type="ECO:0000256" key="1">
    <source>
        <dbReference type="ARBA" id="ARBA00022670"/>
    </source>
</evidence>
<evidence type="ECO:0000256" key="7">
    <source>
        <dbReference type="ARBA" id="ARBA00023180"/>
    </source>
</evidence>
<evidence type="ECO:0000256" key="4">
    <source>
        <dbReference type="ARBA" id="ARBA00022833"/>
    </source>
</evidence>
<dbReference type="GO" id="GO:0030198">
    <property type="term" value="P:extracellular matrix organization"/>
    <property type="evidence" value="ECO:0007669"/>
    <property type="project" value="TreeGrafter"/>
</dbReference>
<dbReference type="PANTHER" id="PTHR13723:SF275">
    <property type="entry name" value="STALL, ISOFORM C"/>
    <property type="match status" value="1"/>
</dbReference>
<comment type="caution">
    <text evidence="8">Lacks conserved residue(s) required for the propagation of feature annotation.</text>
</comment>
<keyword evidence="3" id="KW-0378">Hydrolase</keyword>
<keyword evidence="6" id="KW-1015">Disulfide bond</keyword>
<dbReference type="GO" id="GO:0004222">
    <property type="term" value="F:metalloendopeptidase activity"/>
    <property type="evidence" value="ECO:0007669"/>
    <property type="project" value="InterPro"/>
</dbReference>
<dbReference type="GO" id="GO:0006508">
    <property type="term" value="P:proteolysis"/>
    <property type="evidence" value="ECO:0007669"/>
    <property type="project" value="UniProtKB-KW"/>
</dbReference>
<dbReference type="GO" id="GO:0031012">
    <property type="term" value="C:extracellular matrix"/>
    <property type="evidence" value="ECO:0007669"/>
    <property type="project" value="TreeGrafter"/>
</dbReference>
<protein>
    <recommendedName>
        <fullName evidence="10">Peptidase M12B domain-containing protein</fullName>
    </recommendedName>
</protein>
<evidence type="ECO:0000313" key="12">
    <source>
        <dbReference type="Proteomes" id="UP000820818"/>
    </source>
</evidence>
<feature type="binding site" evidence="8">
    <location>
        <position position="361"/>
    </location>
    <ligand>
        <name>Zn(2+)</name>
        <dbReference type="ChEBI" id="CHEBI:29105"/>
        <note>catalytic</note>
    </ligand>
</feature>
<dbReference type="PROSITE" id="PS50215">
    <property type="entry name" value="ADAM_MEPRO"/>
    <property type="match status" value="1"/>
</dbReference>
<gene>
    <name evidence="11" type="ORF">GHT06_007597</name>
</gene>
<evidence type="ECO:0000259" key="10">
    <source>
        <dbReference type="PROSITE" id="PS50215"/>
    </source>
</evidence>
<evidence type="ECO:0000313" key="11">
    <source>
        <dbReference type="EMBL" id="KAI9550314.1"/>
    </source>
</evidence>
<feature type="binding site" evidence="8">
    <location>
        <position position="351"/>
    </location>
    <ligand>
        <name>Zn(2+)</name>
        <dbReference type="ChEBI" id="CHEBI:29105"/>
        <note>catalytic</note>
    </ligand>
</feature>